<organism evidence="1 2">
    <name type="scientific">Gonium pectorale</name>
    <name type="common">Green alga</name>
    <dbReference type="NCBI Taxonomy" id="33097"/>
    <lineage>
        <taxon>Eukaryota</taxon>
        <taxon>Viridiplantae</taxon>
        <taxon>Chlorophyta</taxon>
        <taxon>core chlorophytes</taxon>
        <taxon>Chlorophyceae</taxon>
        <taxon>CS clade</taxon>
        <taxon>Chlamydomonadales</taxon>
        <taxon>Volvocaceae</taxon>
        <taxon>Gonium</taxon>
    </lineage>
</organism>
<protein>
    <submittedName>
        <fullName evidence="1">Uncharacterized protein</fullName>
    </submittedName>
</protein>
<dbReference type="Proteomes" id="UP000075714">
    <property type="component" value="Unassembled WGS sequence"/>
</dbReference>
<evidence type="ECO:0000313" key="2">
    <source>
        <dbReference type="Proteomes" id="UP000075714"/>
    </source>
</evidence>
<reference evidence="2" key="1">
    <citation type="journal article" date="2016" name="Nat. Commun.">
        <title>The Gonium pectorale genome demonstrates co-option of cell cycle regulation during the evolution of multicellularity.</title>
        <authorList>
            <person name="Hanschen E.R."/>
            <person name="Marriage T.N."/>
            <person name="Ferris P.J."/>
            <person name="Hamaji T."/>
            <person name="Toyoda A."/>
            <person name="Fujiyama A."/>
            <person name="Neme R."/>
            <person name="Noguchi H."/>
            <person name="Minakuchi Y."/>
            <person name="Suzuki M."/>
            <person name="Kawai-Toyooka H."/>
            <person name="Smith D.R."/>
            <person name="Sparks H."/>
            <person name="Anderson J."/>
            <person name="Bakaric R."/>
            <person name="Luria V."/>
            <person name="Karger A."/>
            <person name="Kirschner M.W."/>
            <person name="Durand P.M."/>
            <person name="Michod R.E."/>
            <person name="Nozaki H."/>
            <person name="Olson B.J."/>
        </authorList>
    </citation>
    <scope>NUCLEOTIDE SEQUENCE [LARGE SCALE GENOMIC DNA]</scope>
    <source>
        <strain evidence="2">NIES-2863</strain>
    </source>
</reference>
<dbReference type="EMBL" id="LSYV01000004">
    <property type="protein sequence ID" value="KXZ55375.1"/>
    <property type="molecule type" value="Genomic_DNA"/>
</dbReference>
<proteinExistence type="predicted"/>
<sequence length="87" mass="9535">MATTARQRIISLSVSWTEEPDDSVTSALCALLLRLPALRAVELWGTLPPDLDTLGQRLFIDAFKSLPQLEELVLLAQDSGQQRASDA</sequence>
<keyword evidence="2" id="KW-1185">Reference proteome</keyword>
<name>A0A150GZY1_GONPE</name>
<accession>A0A150GZY1</accession>
<evidence type="ECO:0000313" key="1">
    <source>
        <dbReference type="EMBL" id="KXZ55375.1"/>
    </source>
</evidence>
<gene>
    <name evidence="1" type="ORF">GPECTOR_3g502</name>
</gene>
<comment type="caution">
    <text evidence="1">The sequence shown here is derived from an EMBL/GenBank/DDBJ whole genome shotgun (WGS) entry which is preliminary data.</text>
</comment>
<dbReference type="AlphaFoldDB" id="A0A150GZY1"/>